<dbReference type="InParanoid" id="T0QYW9"/>
<dbReference type="OMA" id="AYTLDHE"/>
<evidence type="ECO:0000313" key="3">
    <source>
        <dbReference type="Proteomes" id="UP000030762"/>
    </source>
</evidence>
<dbReference type="AlphaFoldDB" id="T0QYW9"/>
<dbReference type="RefSeq" id="XP_008607341.1">
    <property type="nucleotide sequence ID" value="XM_008609119.1"/>
</dbReference>
<dbReference type="GeneID" id="19944210"/>
<organism evidence="2 3">
    <name type="scientific">Saprolegnia diclina (strain VS20)</name>
    <dbReference type="NCBI Taxonomy" id="1156394"/>
    <lineage>
        <taxon>Eukaryota</taxon>
        <taxon>Sar</taxon>
        <taxon>Stramenopiles</taxon>
        <taxon>Oomycota</taxon>
        <taxon>Saprolegniomycetes</taxon>
        <taxon>Saprolegniales</taxon>
        <taxon>Saprolegniaceae</taxon>
        <taxon>Saprolegnia</taxon>
    </lineage>
</organism>
<dbReference type="PANTHER" id="PTHR31827:SF1">
    <property type="entry name" value="EMB|CAB89363.1"/>
    <property type="match status" value="1"/>
</dbReference>
<protein>
    <recommendedName>
        <fullName evidence="1">WRKY19-like zinc finger domain-containing protein</fullName>
    </recommendedName>
</protein>
<name>T0QYW9_SAPDV</name>
<feature type="domain" description="WRKY19-like zinc finger" evidence="1">
    <location>
        <begin position="170"/>
        <end position="193"/>
    </location>
</feature>
<sequence>MCRPAEAMAGPSVFSYHVAQPFQHRILRPHDAKGLFQYGGPKPTPPPLSPKVDELNIDIGTFEDLVAYTLDHEEAMACANDTAFDSSEMDILYSFLADQEATVHAAPISVEDDGVITLNLLDDTEVDKILDNEMANDAIDNVQLIPPLGYVEPAIEARIDTEDDISGKNRRLCKMEGCHKRSRSHGLCIAHGGGRRCAVDGCNKSSQGGNLCIKHGGGKRCEVDGCERAAQSNMLCKAHGGGPRCLFEGCDRSSQGGGYCRSHGGGKRCLFEGCDKGTQRGDFCALHGGSRLCGVAGCMRNDRGGGFCATHGGGKRCAEPGCMKPCRRNSRCSAHWRQAD</sequence>
<feature type="domain" description="WRKY19-like zinc finger" evidence="1">
    <location>
        <begin position="266"/>
        <end position="289"/>
    </location>
</feature>
<dbReference type="STRING" id="1156394.T0QYW9"/>
<dbReference type="OrthoDB" id="77038at2759"/>
<evidence type="ECO:0000313" key="2">
    <source>
        <dbReference type="EMBL" id="EQC39280.1"/>
    </source>
</evidence>
<feature type="domain" description="WRKY19-like zinc finger" evidence="1">
    <location>
        <begin position="194"/>
        <end position="217"/>
    </location>
</feature>
<dbReference type="VEuPathDB" id="FungiDB:SDRG_03483"/>
<keyword evidence="3" id="KW-1185">Reference proteome</keyword>
<dbReference type="eggNOG" id="ENOG502QWEI">
    <property type="taxonomic scope" value="Eukaryota"/>
</dbReference>
<dbReference type="EMBL" id="JH767139">
    <property type="protein sequence ID" value="EQC39280.1"/>
    <property type="molecule type" value="Genomic_DNA"/>
</dbReference>
<dbReference type="Pfam" id="PF24906">
    <property type="entry name" value="Zf_WRKY19"/>
    <property type="match status" value="5"/>
</dbReference>
<proteinExistence type="predicted"/>
<dbReference type="Proteomes" id="UP000030762">
    <property type="component" value="Unassembled WGS sequence"/>
</dbReference>
<dbReference type="InterPro" id="IPR056866">
    <property type="entry name" value="Znf_WRKY19"/>
</dbReference>
<dbReference type="PANTHER" id="PTHR31827">
    <property type="entry name" value="EMB|CAB89363.1"/>
    <property type="match status" value="1"/>
</dbReference>
<feature type="domain" description="WRKY19-like zinc finger" evidence="1">
    <location>
        <begin position="218"/>
        <end position="241"/>
    </location>
</feature>
<accession>T0QYW9</accession>
<reference evidence="2 3" key="1">
    <citation type="submission" date="2012-04" db="EMBL/GenBank/DDBJ databases">
        <title>The Genome Sequence of Saprolegnia declina VS20.</title>
        <authorList>
            <consortium name="The Broad Institute Genome Sequencing Platform"/>
            <person name="Russ C."/>
            <person name="Nusbaum C."/>
            <person name="Tyler B."/>
            <person name="van West P."/>
            <person name="Dieguez-Uribeondo J."/>
            <person name="de Bruijn I."/>
            <person name="Tripathy S."/>
            <person name="Jiang R."/>
            <person name="Young S.K."/>
            <person name="Zeng Q."/>
            <person name="Gargeya S."/>
            <person name="Fitzgerald M."/>
            <person name="Haas B."/>
            <person name="Abouelleil A."/>
            <person name="Alvarado L."/>
            <person name="Arachchi H.M."/>
            <person name="Berlin A."/>
            <person name="Chapman S.B."/>
            <person name="Goldberg J."/>
            <person name="Griggs A."/>
            <person name="Gujja S."/>
            <person name="Hansen M."/>
            <person name="Howarth C."/>
            <person name="Imamovic A."/>
            <person name="Larimer J."/>
            <person name="McCowen C."/>
            <person name="Montmayeur A."/>
            <person name="Murphy C."/>
            <person name="Neiman D."/>
            <person name="Pearson M."/>
            <person name="Priest M."/>
            <person name="Roberts A."/>
            <person name="Saif S."/>
            <person name="Shea T."/>
            <person name="Sisk P."/>
            <person name="Sykes S."/>
            <person name="Wortman J."/>
            <person name="Nusbaum C."/>
            <person name="Birren B."/>
        </authorList>
    </citation>
    <scope>NUCLEOTIDE SEQUENCE [LARGE SCALE GENOMIC DNA]</scope>
    <source>
        <strain evidence="2 3">VS20</strain>
    </source>
</reference>
<evidence type="ECO:0000259" key="1">
    <source>
        <dbReference type="Pfam" id="PF24906"/>
    </source>
</evidence>
<feature type="domain" description="WRKY19-like zinc finger" evidence="1">
    <location>
        <begin position="242"/>
        <end position="265"/>
    </location>
</feature>
<gene>
    <name evidence="2" type="ORF">SDRG_03483</name>
</gene>